<feature type="transmembrane region" description="Helical" evidence="1">
    <location>
        <begin position="12"/>
        <end position="36"/>
    </location>
</feature>
<evidence type="ECO:0000256" key="1">
    <source>
        <dbReference type="SAM" id="Phobius"/>
    </source>
</evidence>
<keyword evidence="3" id="KW-1185">Reference proteome</keyword>
<name>A0ABR8N909_9ACTN</name>
<keyword evidence="1" id="KW-0812">Transmembrane</keyword>
<keyword evidence="1" id="KW-1133">Transmembrane helix</keyword>
<keyword evidence="1" id="KW-0472">Membrane</keyword>
<sequence>MTSSLASPTTRYALALAAAVGTVLFLLFGIGALGIVGEGDRDWLYLAAPAVLLVVAVATRFRPGGMVLALGAAAATTLVAGVVAVVLVAADDTAASIADVIMLTVMYAGLFAAGAWLFSRVPEPPVDAVA</sequence>
<gene>
    <name evidence="2" type="ORF">IEZ26_08355</name>
</gene>
<dbReference type="Proteomes" id="UP000618818">
    <property type="component" value="Unassembled WGS sequence"/>
</dbReference>
<proteinExistence type="predicted"/>
<feature type="transmembrane region" description="Helical" evidence="1">
    <location>
        <begin position="97"/>
        <end position="118"/>
    </location>
</feature>
<comment type="caution">
    <text evidence="2">The sequence shown here is derived from an EMBL/GenBank/DDBJ whole genome shotgun (WGS) entry which is preliminary data.</text>
</comment>
<evidence type="ECO:0000313" key="3">
    <source>
        <dbReference type="Proteomes" id="UP000618818"/>
    </source>
</evidence>
<accession>A0ABR8N909</accession>
<reference evidence="2 3" key="1">
    <citation type="submission" date="2020-09" db="EMBL/GenBank/DDBJ databases">
        <title>novel species in genus Nocardioides.</title>
        <authorList>
            <person name="Zhang G."/>
        </authorList>
    </citation>
    <scope>NUCLEOTIDE SEQUENCE [LARGE SCALE GENOMIC DNA]</scope>
    <source>
        <strain evidence="2 3">KCTC 39551</strain>
    </source>
</reference>
<feature type="transmembrane region" description="Helical" evidence="1">
    <location>
        <begin position="67"/>
        <end position="90"/>
    </location>
</feature>
<feature type="transmembrane region" description="Helical" evidence="1">
    <location>
        <begin position="43"/>
        <end position="61"/>
    </location>
</feature>
<protein>
    <submittedName>
        <fullName evidence="2">Uncharacterized protein</fullName>
    </submittedName>
</protein>
<evidence type="ECO:0000313" key="2">
    <source>
        <dbReference type="EMBL" id="MBD3924628.1"/>
    </source>
</evidence>
<organism evidence="2 3">
    <name type="scientific">Nocardioides cavernae</name>
    <dbReference type="NCBI Taxonomy" id="1921566"/>
    <lineage>
        <taxon>Bacteria</taxon>
        <taxon>Bacillati</taxon>
        <taxon>Actinomycetota</taxon>
        <taxon>Actinomycetes</taxon>
        <taxon>Propionibacteriales</taxon>
        <taxon>Nocardioidaceae</taxon>
        <taxon>Nocardioides</taxon>
    </lineage>
</organism>
<dbReference type="RefSeq" id="WP_191194378.1">
    <property type="nucleotide sequence ID" value="NZ_JACXYZ010000001.1"/>
</dbReference>
<dbReference type="EMBL" id="JACXYZ010000001">
    <property type="protein sequence ID" value="MBD3924628.1"/>
    <property type="molecule type" value="Genomic_DNA"/>
</dbReference>